<dbReference type="AlphaFoldDB" id="A0A8J5F2Z6"/>
<sequence>MHCAISTARSTCRRGVSASFSRRRCGIEAWGRDERELDDHGYKGLWRGVWKFGFEGNVRGKEENCFPSDLKERKKKLSDRARGPQDCLTGTPLPTKTPELAASCPNSRDPIRRRRKLHRDPPPPRSACELNSTTIPTSPLTQKTKTSPRPNSTLDRDFRVHADTQLRRNAPKGIGTRPQVSTSDAQPCPRPTAAHALSPLELISTVDSSKFEFSFNSFLFKSAASSTLKALRVVKKRVAPVLIIASLSYRIATVKVMHIQVTQWITMHKMEGIGIAPM</sequence>
<comment type="caution">
    <text evidence="2">The sequence shown here is derived from an EMBL/GenBank/DDBJ whole genome shotgun (WGS) entry which is preliminary data.</text>
</comment>
<gene>
    <name evidence="2" type="ORF">ZIOFF_057684</name>
</gene>
<reference evidence="2 3" key="1">
    <citation type="submission" date="2020-08" db="EMBL/GenBank/DDBJ databases">
        <title>Plant Genome Project.</title>
        <authorList>
            <person name="Zhang R.-G."/>
        </authorList>
    </citation>
    <scope>NUCLEOTIDE SEQUENCE [LARGE SCALE GENOMIC DNA]</scope>
    <source>
        <tissue evidence="2">Rhizome</tissue>
    </source>
</reference>
<feature type="compositionally biased region" description="Basic and acidic residues" evidence="1">
    <location>
        <begin position="154"/>
        <end position="166"/>
    </location>
</feature>
<evidence type="ECO:0000313" key="3">
    <source>
        <dbReference type="Proteomes" id="UP000734854"/>
    </source>
</evidence>
<dbReference type="Proteomes" id="UP000734854">
    <property type="component" value="Unassembled WGS sequence"/>
</dbReference>
<organism evidence="2 3">
    <name type="scientific">Zingiber officinale</name>
    <name type="common">Ginger</name>
    <name type="synonym">Amomum zingiber</name>
    <dbReference type="NCBI Taxonomy" id="94328"/>
    <lineage>
        <taxon>Eukaryota</taxon>
        <taxon>Viridiplantae</taxon>
        <taxon>Streptophyta</taxon>
        <taxon>Embryophyta</taxon>
        <taxon>Tracheophyta</taxon>
        <taxon>Spermatophyta</taxon>
        <taxon>Magnoliopsida</taxon>
        <taxon>Liliopsida</taxon>
        <taxon>Zingiberales</taxon>
        <taxon>Zingiberaceae</taxon>
        <taxon>Zingiber</taxon>
    </lineage>
</organism>
<dbReference type="EMBL" id="JACMSC010000016">
    <property type="protein sequence ID" value="KAG6481092.1"/>
    <property type="molecule type" value="Genomic_DNA"/>
</dbReference>
<protein>
    <submittedName>
        <fullName evidence="2">Uncharacterized protein</fullName>
    </submittedName>
</protein>
<evidence type="ECO:0000256" key="1">
    <source>
        <dbReference type="SAM" id="MobiDB-lite"/>
    </source>
</evidence>
<name>A0A8J5F2Z6_ZINOF</name>
<feature type="compositionally biased region" description="Polar residues" evidence="1">
    <location>
        <begin position="129"/>
        <end position="153"/>
    </location>
</feature>
<evidence type="ECO:0000313" key="2">
    <source>
        <dbReference type="EMBL" id="KAG6481092.1"/>
    </source>
</evidence>
<accession>A0A8J5F2Z6</accession>
<keyword evidence="3" id="KW-1185">Reference proteome</keyword>
<proteinExistence type="predicted"/>
<feature type="region of interest" description="Disordered" evidence="1">
    <location>
        <begin position="75"/>
        <end position="192"/>
    </location>
</feature>